<gene>
    <name evidence="1" type="ordered locus">trd_0128</name>
</gene>
<keyword evidence="2" id="KW-1185">Reference proteome</keyword>
<protein>
    <submittedName>
        <fullName evidence="1">Uncharacterized protein</fullName>
    </submittedName>
</protein>
<organism evidence="1 2">
    <name type="scientific">Thermomicrobium roseum (strain ATCC 27502 / DSM 5159 / P-2)</name>
    <dbReference type="NCBI Taxonomy" id="309801"/>
    <lineage>
        <taxon>Bacteria</taxon>
        <taxon>Pseudomonadati</taxon>
        <taxon>Thermomicrobiota</taxon>
        <taxon>Thermomicrobia</taxon>
        <taxon>Thermomicrobiales</taxon>
        <taxon>Thermomicrobiaceae</taxon>
        <taxon>Thermomicrobium</taxon>
    </lineage>
</organism>
<dbReference type="Proteomes" id="UP000000447">
    <property type="component" value="Chromosome"/>
</dbReference>
<name>B9KXE1_THERP</name>
<dbReference type="KEGG" id="tro:trd_0128"/>
<proteinExistence type="predicted"/>
<evidence type="ECO:0000313" key="1">
    <source>
        <dbReference type="EMBL" id="ACM05602.1"/>
    </source>
</evidence>
<reference evidence="1 2" key="1">
    <citation type="journal article" date="2009" name="PLoS ONE">
        <title>Complete genome sequence of the aerobic CO-oxidizing thermophile Thermomicrobium roseum.</title>
        <authorList>
            <person name="Wu D."/>
            <person name="Raymond J."/>
            <person name="Wu M."/>
            <person name="Chatterji S."/>
            <person name="Ren Q."/>
            <person name="Graham J.E."/>
            <person name="Bryant D.A."/>
            <person name="Robb F."/>
            <person name="Colman A."/>
            <person name="Tallon L.J."/>
            <person name="Badger J.H."/>
            <person name="Madupu R."/>
            <person name="Ward N.L."/>
            <person name="Eisen J.A."/>
        </authorList>
    </citation>
    <scope>NUCLEOTIDE SEQUENCE [LARGE SCALE GENOMIC DNA]</scope>
    <source>
        <strain evidence="2">ATCC 27502 / DSM 5159 / P-2</strain>
    </source>
</reference>
<accession>B9KXE1</accession>
<dbReference type="AlphaFoldDB" id="B9KXE1"/>
<sequence length="68" mass="7556">MLFVQLLEEFERLALGKVLSLTSIRIAVVVVMIRRAVHGAPNDEVSLVPDDMIESVECLLNRDCSSVD</sequence>
<dbReference type="HOGENOM" id="CLU_2792670_0_0_0"/>
<evidence type="ECO:0000313" key="2">
    <source>
        <dbReference type="Proteomes" id="UP000000447"/>
    </source>
</evidence>
<dbReference type="EMBL" id="CP001275">
    <property type="protein sequence ID" value="ACM05602.1"/>
    <property type="molecule type" value="Genomic_DNA"/>
</dbReference>